<name>A0A6G5T3H4_CHAAH</name>
<protein>
    <submittedName>
        <fullName evidence="2">Leptin B</fullName>
    </submittedName>
</protein>
<organism evidence="2">
    <name type="scientific">Channa argus</name>
    <name type="common">Northern snakehead</name>
    <name type="synonym">Ophicephalus argus</name>
    <dbReference type="NCBI Taxonomy" id="215402"/>
    <lineage>
        <taxon>Eukaryota</taxon>
        <taxon>Metazoa</taxon>
        <taxon>Chordata</taxon>
        <taxon>Craniata</taxon>
        <taxon>Vertebrata</taxon>
        <taxon>Euteleostomi</taxon>
        <taxon>Actinopterygii</taxon>
        <taxon>Neopterygii</taxon>
        <taxon>Teleostei</taxon>
        <taxon>Neoteleostei</taxon>
        <taxon>Acanthomorphata</taxon>
        <taxon>Anabantaria</taxon>
        <taxon>Anabantiformes</taxon>
        <taxon>Channoidei</taxon>
        <taxon>Channidae</taxon>
        <taxon>Channa</taxon>
    </lineage>
</organism>
<dbReference type="AlphaFoldDB" id="A0A6G5T3H4"/>
<dbReference type="GeneID" id="137106934"/>
<dbReference type="CTD" id="564348"/>
<dbReference type="RefSeq" id="XP_067347121.1">
    <property type="nucleotide sequence ID" value="XM_067491020.1"/>
</dbReference>
<feature type="chain" id="PRO_5026194360" evidence="1">
    <location>
        <begin position="21"/>
        <end position="158"/>
    </location>
</feature>
<dbReference type="Gene3D" id="1.20.1250.10">
    <property type="match status" value="1"/>
</dbReference>
<accession>A0A6G5T3H4</accession>
<reference evidence="2" key="1">
    <citation type="submission" date="2019-02" db="EMBL/GenBank/DDBJ databases">
        <title>Molecular identification, tissue distribution, and functional roles of snakehead fish (Channa argus) leptin gene in response to different feeding status.</title>
        <authorList>
            <person name="Wen Z.-Y."/>
        </authorList>
    </citation>
    <scope>NUCLEOTIDE SEQUENCE</scope>
</reference>
<sequence length="158" mass="17621">MDILLPLFFVSLLAVPESSGLSIKEDYIKKTLQTALNIAQTTLVHIKKLRTKLPAYPEIEVTTPSFEGITSITHDLGLLENELQSPSNELLSQIQTDVSSLEGTVRSLAQTMDCSIKPRTTVGTSDNLFPYSLLYLTLTKVQHYLEQILLNKDKLKVC</sequence>
<dbReference type="SMR" id="A0A6G5T3H4"/>
<dbReference type="EMBL" id="MK559418">
    <property type="protein sequence ID" value="QCX08924.1"/>
    <property type="molecule type" value="mRNA"/>
</dbReference>
<keyword evidence="1" id="KW-0732">Signal</keyword>
<dbReference type="SUPFAM" id="SSF47266">
    <property type="entry name" value="4-helical cytokines"/>
    <property type="match status" value="1"/>
</dbReference>
<feature type="signal peptide" evidence="1">
    <location>
        <begin position="1"/>
        <end position="20"/>
    </location>
</feature>
<proteinExistence type="evidence at transcript level"/>
<evidence type="ECO:0000256" key="1">
    <source>
        <dbReference type="SAM" id="SignalP"/>
    </source>
</evidence>
<dbReference type="OrthoDB" id="9872512at2759"/>
<evidence type="ECO:0000313" key="2">
    <source>
        <dbReference type="EMBL" id="QCX08924.1"/>
    </source>
</evidence>
<dbReference type="InterPro" id="IPR009079">
    <property type="entry name" value="4_helix_cytokine-like_core"/>
</dbReference>